<comment type="caution">
    <text evidence="2">The sequence shown here is derived from an EMBL/GenBank/DDBJ whole genome shotgun (WGS) entry which is preliminary data.</text>
</comment>
<name>A0ABV6Q6X9_9FLAO</name>
<keyword evidence="1" id="KW-0732">Signal</keyword>
<dbReference type="CDD" id="cd01659">
    <property type="entry name" value="TRX_superfamily"/>
    <property type="match status" value="1"/>
</dbReference>
<dbReference type="Pfam" id="PF11551">
    <property type="entry name" value="Omp28"/>
    <property type="match status" value="1"/>
</dbReference>
<feature type="signal peptide" evidence="1">
    <location>
        <begin position="1"/>
        <end position="22"/>
    </location>
</feature>
<evidence type="ECO:0000313" key="2">
    <source>
        <dbReference type="EMBL" id="MFC0604039.1"/>
    </source>
</evidence>
<dbReference type="InterPro" id="IPR021615">
    <property type="entry name" value="Omp28"/>
</dbReference>
<accession>A0ABV6Q6X9</accession>
<dbReference type="Gene3D" id="3.40.30.10">
    <property type="entry name" value="Glutaredoxin"/>
    <property type="match status" value="1"/>
</dbReference>
<protein>
    <submittedName>
        <fullName evidence="2">Omp28-related outer membrane protein</fullName>
    </submittedName>
</protein>
<dbReference type="Proteomes" id="UP001589832">
    <property type="component" value="Unassembled WGS sequence"/>
</dbReference>
<feature type="chain" id="PRO_5047420175" evidence="1">
    <location>
        <begin position="23"/>
        <end position="360"/>
    </location>
</feature>
<keyword evidence="3" id="KW-1185">Reference proteome</keyword>
<dbReference type="InterPro" id="IPR013783">
    <property type="entry name" value="Ig-like_fold"/>
</dbReference>
<dbReference type="SUPFAM" id="SSF52833">
    <property type="entry name" value="Thioredoxin-like"/>
    <property type="match status" value="1"/>
</dbReference>
<dbReference type="InterPro" id="IPR036249">
    <property type="entry name" value="Thioredoxin-like_sf"/>
</dbReference>
<organism evidence="2 3">
    <name type="scientific">Winogradskyella pulchriflava</name>
    <dbReference type="NCBI Taxonomy" id="1110688"/>
    <lineage>
        <taxon>Bacteria</taxon>
        <taxon>Pseudomonadati</taxon>
        <taxon>Bacteroidota</taxon>
        <taxon>Flavobacteriia</taxon>
        <taxon>Flavobacteriales</taxon>
        <taxon>Flavobacteriaceae</taxon>
        <taxon>Winogradskyella</taxon>
    </lineage>
</organism>
<dbReference type="PROSITE" id="PS51257">
    <property type="entry name" value="PROKAR_LIPOPROTEIN"/>
    <property type="match status" value="1"/>
</dbReference>
<gene>
    <name evidence="2" type="ORF">ACFFGA_05705</name>
</gene>
<dbReference type="Gene3D" id="2.60.40.10">
    <property type="entry name" value="Immunoglobulins"/>
    <property type="match status" value="1"/>
</dbReference>
<proteinExistence type="predicted"/>
<dbReference type="RefSeq" id="WP_386060967.1">
    <property type="nucleotide sequence ID" value="NZ_JBHLTQ010000002.1"/>
</dbReference>
<sequence>MKTKQFAILFLVAIATFFSSCSSDSSDGGGDGDGDGSNDLTSISVEVSSSVECGIYAGDTVSFAVTGNNGQDLTNQSTIMVNGNSISGNTYTTSESGSLQVTATYQSLTSGSLQVGVSEDHSKFTKHVLIEDYTGTWCGYCPRVSYAIELTKEQTDQIAVIAVHNDEEYYCDEVEALENAFNINAYPTVKVDRAADWTFPEPNNIDQVVNKTLCDNAPLGLTVIPTLNGNNVNVEVKVKFSEDFSFNNTKLVVMAVEDDLIANQENYTSYYGGVSVIQNFEHDHVLRASLTNVAGDAIPSNDILESVYSRTFSLSVPSNVTNASKLSFVAFVSNNNFTGAPYVVNARVGHFNEVQSFEEN</sequence>
<evidence type="ECO:0000313" key="3">
    <source>
        <dbReference type="Proteomes" id="UP001589832"/>
    </source>
</evidence>
<dbReference type="EMBL" id="JBHLTQ010000002">
    <property type="protein sequence ID" value="MFC0604039.1"/>
    <property type="molecule type" value="Genomic_DNA"/>
</dbReference>
<reference evidence="2 3" key="1">
    <citation type="submission" date="2024-09" db="EMBL/GenBank/DDBJ databases">
        <authorList>
            <person name="Sun Q."/>
            <person name="Mori K."/>
        </authorList>
    </citation>
    <scope>NUCLEOTIDE SEQUENCE [LARGE SCALE GENOMIC DNA]</scope>
    <source>
        <strain evidence="2 3">NCAIM B.02481</strain>
    </source>
</reference>
<evidence type="ECO:0000256" key="1">
    <source>
        <dbReference type="SAM" id="SignalP"/>
    </source>
</evidence>